<protein>
    <submittedName>
        <fullName evidence="1">Uncharacterized protein</fullName>
    </submittedName>
</protein>
<organism evidence="1">
    <name type="scientific">Rhizophora mucronata</name>
    <name type="common">Asiatic mangrove</name>
    <dbReference type="NCBI Taxonomy" id="61149"/>
    <lineage>
        <taxon>Eukaryota</taxon>
        <taxon>Viridiplantae</taxon>
        <taxon>Streptophyta</taxon>
        <taxon>Embryophyta</taxon>
        <taxon>Tracheophyta</taxon>
        <taxon>Spermatophyta</taxon>
        <taxon>Magnoliopsida</taxon>
        <taxon>eudicotyledons</taxon>
        <taxon>Gunneridae</taxon>
        <taxon>Pentapetalae</taxon>
        <taxon>rosids</taxon>
        <taxon>fabids</taxon>
        <taxon>Malpighiales</taxon>
        <taxon>Rhizophoraceae</taxon>
        <taxon>Rhizophora</taxon>
    </lineage>
</organism>
<dbReference type="AlphaFoldDB" id="A0A2P2NRQ0"/>
<evidence type="ECO:0000313" key="1">
    <source>
        <dbReference type="EMBL" id="MBX45188.1"/>
    </source>
</evidence>
<sequence>MGSSNLVLPCDIDIHCLDLFTCMLSHVTTY</sequence>
<proteinExistence type="predicted"/>
<accession>A0A2P2NRQ0</accession>
<reference evidence="1" key="1">
    <citation type="submission" date="2018-02" db="EMBL/GenBank/DDBJ databases">
        <title>Rhizophora mucronata_Transcriptome.</title>
        <authorList>
            <person name="Meera S.P."/>
            <person name="Sreeshan A."/>
            <person name="Augustine A."/>
        </authorList>
    </citation>
    <scope>NUCLEOTIDE SEQUENCE</scope>
    <source>
        <tissue evidence="1">Leaf</tissue>
    </source>
</reference>
<dbReference type="EMBL" id="GGEC01064704">
    <property type="protein sequence ID" value="MBX45188.1"/>
    <property type="molecule type" value="Transcribed_RNA"/>
</dbReference>
<name>A0A2P2NRQ0_RHIMU</name>